<feature type="compositionally biased region" description="Polar residues" evidence="1">
    <location>
        <begin position="336"/>
        <end position="359"/>
    </location>
</feature>
<feature type="region of interest" description="Disordered" evidence="1">
    <location>
        <begin position="880"/>
        <end position="946"/>
    </location>
</feature>
<keyword evidence="4" id="KW-1185">Reference proteome</keyword>
<feature type="compositionally biased region" description="Polar residues" evidence="1">
    <location>
        <begin position="660"/>
        <end position="671"/>
    </location>
</feature>
<feature type="compositionally biased region" description="Polar residues" evidence="1">
    <location>
        <begin position="687"/>
        <end position="704"/>
    </location>
</feature>
<feature type="region of interest" description="Disordered" evidence="1">
    <location>
        <begin position="660"/>
        <end position="708"/>
    </location>
</feature>
<dbReference type="PANTHER" id="PTHR14689:SF0">
    <property type="entry name" value="COILED-COIL DOMAIN-CONTAINING PROTEIN 82"/>
    <property type="match status" value="1"/>
</dbReference>
<dbReference type="InterPro" id="IPR025451">
    <property type="entry name" value="DUF4211"/>
</dbReference>
<dbReference type="Pfam" id="PF13926">
    <property type="entry name" value="DUF4211"/>
    <property type="match status" value="1"/>
</dbReference>
<reference evidence="3" key="2">
    <citation type="submission" date="2015-02" db="UniProtKB">
        <authorList>
            <consortium name="EnsemblMetazoa"/>
        </authorList>
    </citation>
    <scope>IDENTIFICATION</scope>
</reference>
<reference evidence="4" key="1">
    <citation type="submission" date="2011-05" db="EMBL/GenBank/DDBJ databases">
        <authorList>
            <person name="Richards S.R."/>
            <person name="Qu J."/>
            <person name="Jiang H."/>
            <person name="Jhangiani S.N."/>
            <person name="Agravi P."/>
            <person name="Goodspeed R."/>
            <person name="Gross S."/>
            <person name="Mandapat C."/>
            <person name="Jackson L."/>
            <person name="Mathew T."/>
            <person name="Pu L."/>
            <person name="Thornton R."/>
            <person name="Saada N."/>
            <person name="Wilczek-Boney K.B."/>
            <person name="Lee S."/>
            <person name="Kovar C."/>
            <person name="Wu Y."/>
            <person name="Scherer S.E."/>
            <person name="Worley K.C."/>
            <person name="Muzny D.M."/>
            <person name="Gibbs R."/>
        </authorList>
    </citation>
    <scope>NUCLEOTIDE SEQUENCE</scope>
    <source>
        <strain evidence="4">Brora</strain>
    </source>
</reference>
<dbReference type="PANTHER" id="PTHR14689">
    <property type="entry name" value="PHORBOL-ESTER_DAG-TYPE DOMAIN-CONTAINING PROTEIN"/>
    <property type="match status" value="1"/>
</dbReference>
<dbReference type="EnsemblMetazoa" id="SMAR011988-RA">
    <property type="protein sequence ID" value="SMAR011988-PA"/>
    <property type="gene ID" value="SMAR011988"/>
</dbReference>
<feature type="region of interest" description="Disordered" evidence="1">
    <location>
        <begin position="575"/>
        <end position="646"/>
    </location>
</feature>
<proteinExistence type="predicted"/>
<feature type="compositionally biased region" description="Basic and acidic residues" evidence="1">
    <location>
        <begin position="1009"/>
        <end position="1025"/>
    </location>
</feature>
<feature type="region of interest" description="Disordered" evidence="1">
    <location>
        <begin position="986"/>
        <end position="1061"/>
    </location>
</feature>
<dbReference type="EMBL" id="JH432114">
    <property type="status" value="NOT_ANNOTATED_CDS"/>
    <property type="molecule type" value="Genomic_DNA"/>
</dbReference>
<feature type="compositionally biased region" description="Low complexity" evidence="1">
    <location>
        <begin position="672"/>
        <end position="686"/>
    </location>
</feature>
<feature type="region of interest" description="Disordered" evidence="1">
    <location>
        <begin position="405"/>
        <end position="435"/>
    </location>
</feature>
<feature type="compositionally biased region" description="Polar residues" evidence="1">
    <location>
        <begin position="419"/>
        <end position="435"/>
    </location>
</feature>
<accession>T1JDV3</accession>
<dbReference type="HOGENOM" id="CLU_255806_0_0_1"/>
<feature type="compositionally biased region" description="Basic and acidic residues" evidence="1">
    <location>
        <begin position="986"/>
        <end position="996"/>
    </location>
</feature>
<evidence type="ECO:0000256" key="1">
    <source>
        <dbReference type="SAM" id="MobiDB-lite"/>
    </source>
</evidence>
<dbReference type="eggNOG" id="KOG4805">
    <property type="taxonomic scope" value="Eukaryota"/>
</dbReference>
<organism evidence="3 4">
    <name type="scientific">Strigamia maritima</name>
    <name type="common">European centipede</name>
    <name type="synonym">Geophilus maritimus</name>
    <dbReference type="NCBI Taxonomy" id="126957"/>
    <lineage>
        <taxon>Eukaryota</taxon>
        <taxon>Metazoa</taxon>
        <taxon>Ecdysozoa</taxon>
        <taxon>Arthropoda</taxon>
        <taxon>Myriapoda</taxon>
        <taxon>Chilopoda</taxon>
        <taxon>Pleurostigmophora</taxon>
        <taxon>Geophilomorpha</taxon>
        <taxon>Linotaeniidae</taxon>
        <taxon>Strigamia</taxon>
    </lineage>
</organism>
<protein>
    <recommendedName>
        <fullName evidence="2">DUF4211 domain-containing protein</fullName>
    </recommendedName>
</protein>
<name>T1JDV3_STRMM</name>
<dbReference type="Proteomes" id="UP000014500">
    <property type="component" value="Unassembled WGS sequence"/>
</dbReference>
<feature type="region of interest" description="Disordered" evidence="1">
    <location>
        <begin position="215"/>
        <end position="241"/>
    </location>
</feature>
<feature type="compositionally biased region" description="Basic residues" evidence="1">
    <location>
        <begin position="931"/>
        <end position="941"/>
    </location>
</feature>
<feature type="domain" description="DUF4211" evidence="2">
    <location>
        <begin position="1181"/>
        <end position="1272"/>
    </location>
</feature>
<feature type="compositionally biased region" description="Basic and acidic residues" evidence="1">
    <location>
        <begin position="897"/>
        <end position="913"/>
    </location>
</feature>
<feature type="compositionally biased region" description="Low complexity" evidence="1">
    <location>
        <begin position="786"/>
        <end position="802"/>
    </location>
</feature>
<feature type="compositionally biased region" description="Polar residues" evidence="1">
    <location>
        <begin position="368"/>
        <end position="391"/>
    </location>
</feature>
<dbReference type="GO" id="GO:0005634">
    <property type="term" value="C:nucleus"/>
    <property type="evidence" value="ECO:0007669"/>
    <property type="project" value="TreeGrafter"/>
</dbReference>
<evidence type="ECO:0000313" key="4">
    <source>
        <dbReference type="Proteomes" id="UP000014500"/>
    </source>
</evidence>
<feature type="region of interest" description="Disordered" evidence="1">
    <location>
        <begin position="325"/>
        <end position="391"/>
    </location>
</feature>
<feature type="region of interest" description="Disordered" evidence="1">
    <location>
        <begin position="777"/>
        <end position="802"/>
    </location>
</feature>
<dbReference type="OMA" id="KLHHMRY"/>
<dbReference type="STRING" id="126957.T1JDV3"/>
<evidence type="ECO:0000259" key="2">
    <source>
        <dbReference type="Pfam" id="PF13926"/>
    </source>
</evidence>
<sequence length="1378" mass="151352">MATRLEFVLEKSSPSLTMEHPGPWSAYGGQHYPRLGTAGTNPLSQTGQLNELNLPRQDPMASYAAPGASTLLLPTHHTINAASQGVAHTDPSFVNTANHLLSPSYHDAMLGSFPATNKGHHPLTPLNMAPHPHSGAIFKNLGKETEINELRGGFSRRSANLPVTNATSGVSGIGAMASSGLFNSQSSPHSWRAPDIMPTPSSPFGVLPHETVMHRSNANTPTSSTPKPHQNQPQSNKPRSESNTMYMEEHAGYRNVLGLQGAMLDNNSRSPALIMAAVQPEVVPPLGSLKSSPEYGVGVYHGTSRGALLPQNYLTHAQFPPLEVHGDKRDIFSPPHQHQSPCAGPASTQTIKQTSEIFSQQQQQQHQVTSVSASIPQSASNASQGSPAPSINQSAILQRSPQVIPNVSSASPSHPRDLSNYSTFPTTPSIPTHSQSFLANQMPSAMEFNGSEQARTTPLLQAQTQGAPPSLTCQNQYPSPSASQMNHGSARVTGLGPMYPMSVPTPTTYDPMMTNLDKNNKLLTPPLTQCMINNNNINNNNNNGISMEEPTSVYGGPQVPINAAPASAANNLELNVPLQEMEEDGKEDSKRKRKRRRSRRDSNEPRITPMTPVQANKLSHKMAPPLSVPLHHPPVTSPLTPMDLSGVETSDAFHHLSQNVQSESNPATNDGASTSAPSSLSPSETANLSPPQLPSTPASVSNPGSVPEKRNSLLNLSIEDDLGFLAELPPACNIRHQKRAAVMPGTWSQRPNNGSFQDVFMKFVKGNVTMMGFVEQKKSTRGRGRGAACAASSSRRLSGSESGELNASSSFFGLSANCKLENVKFESLKPTVFAKKETPGTVNPSEVMVPNPEAPKFSSDDDFSPMGLESLVHSAIQGLSDGEEEGTAVREQVQRAAESRNGHLRDDESEKQNPIKIKLVGLHSGNVQTAKRGRGRRRKSQVKMEVEDGCDVKEKMDNVVAPGTPVRRASMRKCKEVVMQRRNEAYVSSDSDKDGNDSDCDPAWTPLDKVSEPKARIMSSDEDKKKKYIPKKPLPLPTLPIPKRRGRPPKLRPDDSMAMTPAVAEEDTRSLDEQDGFGKLGDFVVAVADMVKEHPPIWRVDGKALLQKFEAFEQDGRVLYKNKSTYAGWTCNSRAQYQTIQVRLVQSKKCTVVVEWERVDCNSEVDNNALEAPEPEIEFIPQKESFEVYLQTLISQVLDPNFISEIIKEQDEYFLSHVNVVDTMVERCKQQVLDTVSWLPQFRETIERSPRLSVSGFSEQSDSCYVCQRQEMLKKAIFSRLDYDDVTLAYTQPITGDGVTQFKLCSRCADMVWLYSQVHHQKFNFYHQCTAKVLEMREADPSKESHIILQYCLLDGIWINKLLKEVQSTWQRCLRLKR</sequence>
<evidence type="ECO:0000313" key="3">
    <source>
        <dbReference type="EnsemblMetazoa" id="SMAR011988-PA"/>
    </source>
</evidence>